<sequence length="97" mass="11386">MVISHHITFLVNSVCHTWGQKPWKTKDLSKNNWLIGLLAFGEGWHNNHHAFEFSARHGLEWWQIDQTWYVVKLLEYVGLATDVKVPTLIQKQRMSST</sequence>
<keyword evidence="10" id="KW-0472">Membrane</keyword>
<evidence type="ECO:0000313" key="13">
    <source>
        <dbReference type="Proteomes" id="UP000195402"/>
    </source>
</evidence>
<protein>
    <submittedName>
        <fullName evidence="12">Fatty acid desaturase</fullName>
    </submittedName>
</protein>
<organism evidence="12 13">
    <name type="scientific">Macleaya cordata</name>
    <name type="common">Five-seeded plume-poppy</name>
    <name type="synonym">Bocconia cordata</name>
    <dbReference type="NCBI Taxonomy" id="56857"/>
    <lineage>
        <taxon>Eukaryota</taxon>
        <taxon>Viridiplantae</taxon>
        <taxon>Streptophyta</taxon>
        <taxon>Embryophyta</taxon>
        <taxon>Tracheophyta</taxon>
        <taxon>Spermatophyta</taxon>
        <taxon>Magnoliopsida</taxon>
        <taxon>Ranunculales</taxon>
        <taxon>Papaveraceae</taxon>
        <taxon>Papaveroideae</taxon>
        <taxon>Macleaya</taxon>
    </lineage>
</organism>
<keyword evidence="8" id="KW-0560">Oxidoreductase</keyword>
<keyword evidence="4" id="KW-0444">Lipid biosynthesis</keyword>
<evidence type="ECO:0000256" key="1">
    <source>
        <dbReference type="ARBA" id="ARBA00004141"/>
    </source>
</evidence>
<dbReference type="GO" id="GO:0005789">
    <property type="term" value="C:endoplasmic reticulum membrane"/>
    <property type="evidence" value="ECO:0007669"/>
    <property type="project" value="TreeGrafter"/>
</dbReference>
<reference evidence="12 13" key="1">
    <citation type="journal article" date="2017" name="Mol. Plant">
        <title>The Genome of Medicinal Plant Macleaya cordata Provides New Insights into Benzylisoquinoline Alkaloids Metabolism.</title>
        <authorList>
            <person name="Liu X."/>
            <person name="Liu Y."/>
            <person name="Huang P."/>
            <person name="Ma Y."/>
            <person name="Qing Z."/>
            <person name="Tang Q."/>
            <person name="Cao H."/>
            <person name="Cheng P."/>
            <person name="Zheng Y."/>
            <person name="Yuan Z."/>
            <person name="Zhou Y."/>
            <person name="Liu J."/>
            <person name="Tang Z."/>
            <person name="Zhuo Y."/>
            <person name="Zhang Y."/>
            <person name="Yu L."/>
            <person name="Huang J."/>
            <person name="Yang P."/>
            <person name="Peng Q."/>
            <person name="Zhang J."/>
            <person name="Jiang W."/>
            <person name="Zhang Z."/>
            <person name="Lin K."/>
            <person name="Ro D.K."/>
            <person name="Chen X."/>
            <person name="Xiong X."/>
            <person name="Shang Y."/>
            <person name="Huang S."/>
            <person name="Zeng J."/>
        </authorList>
    </citation>
    <scope>NUCLEOTIDE SEQUENCE [LARGE SCALE GENOMIC DNA]</scope>
    <source>
        <strain evidence="13">cv. BLH2017</strain>
        <tissue evidence="12">Root</tissue>
    </source>
</reference>
<dbReference type="GO" id="GO:0042761">
    <property type="term" value="P:very long-chain fatty acid biosynthetic process"/>
    <property type="evidence" value="ECO:0007669"/>
    <property type="project" value="TreeGrafter"/>
</dbReference>
<dbReference type="Proteomes" id="UP000195402">
    <property type="component" value="Unassembled WGS sequence"/>
</dbReference>
<keyword evidence="13" id="KW-1185">Reference proteome</keyword>
<proteinExistence type="inferred from homology"/>
<dbReference type="InParanoid" id="A0A200QZT3"/>
<comment type="pathway">
    <text evidence="2">Lipid metabolism.</text>
</comment>
<evidence type="ECO:0000256" key="9">
    <source>
        <dbReference type="ARBA" id="ARBA00023098"/>
    </source>
</evidence>
<dbReference type="STRING" id="56857.A0A200QZT3"/>
<evidence type="ECO:0000256" key="10">
    <source>
        <dbReference type="ARBA" id="ARBA00023136"/>
    </source>
</evidence>
<accession>A0A200QZT3</accession>
<dbReference type="PANTHER" id="PTHR11351:SF31">
    <property type="entry name" value="DESATURASE 1, ISOFORM A-RELATED"/>
    <property type="match status" value="1"/>
</dbReference>
<evidence type="ECO:0000256" key="2">
    <source>
        <dbReference type="ARBA" id="ARBA00005189"/>
    </source>
</evidence>
<keyword evidence="11" id="KW-0275">Fatty acid biosynthesis</keyword>
<evidence type="ECO:0000256" key="7">
    <source>
        <dbReference type="ARBA" id="ARBA00022989"/>
    </source>
</evidence>
<gene>
    <name evidence="12" type="ORF">BVC80_1823g5</name>
</gene>
<comment type="subcellular location">
    <subcellularLocation>
        <location evidence="1">Membrane</location>
        <topology evidence="1">Multi-pass membrane protein</topology>
    </subcellularLocation>
</comment>
<evidence type="ECO:0000256" key="8">
    <source>
        <dbReference type="ARBA" id="ARBA00023002"/>
    </source>
</evidence>
<keyword evidence="5" id="KW-0812">Transmembrane</keyword>
<keyword evidence="9" id="KW-0443">Lipid metabolism</keyword>
<comment type="caution">
    <text evidence="12">The sequence shown here is derived from an EMBL/GenBank/DDBJ whole genome shotgun (WGS) entry which is preliminary data.</text>
</comment>
<evidence type="ECO:0000256" key="4">
    <source>
        <dbReference type="ARBA" id="ARBA00022516"/>
    </source>
</evidence>
<keyword evidence="6" id="KW-0276">Fatty acid metabolism</keyword>
<dbReference type="PANTHER" id="PTHR11351">
    <property type="entry name" value="ACYL-COA DESATURASE"/>
    <property type="match status" value="1"/>
</dbReference>
<evidence type="ECO:0000256" key="3">
    <source>
        <dbReference type="ARBA" id="ARBA00009295"/>
    </source>
</evidence>
<comment type="similarity">
    <text evidence="3">Belongs to the fatty acid desaturase type 1 family.</text>
</comment>
<dbReference type="OMA" id="MVISHHI"/>
<evidence type="ECO:0000256" key="6">
    <source>
        <dbReference type="ARBA" id="ARBA00022832"/>
    </source>
</evidence>
<dbReference type="AlphaFoldDB" id="A0A200QZT3"/>
<evidence type="ECO:0000313" key="12">
    <source>
        <dbReference type="EMBL" id="OVA15952.1"/>
    </source>
</evidence>
<dbReference type="CDD" id="cd03505">
    <property type="entry name" value="Delta9-FADS-like"/>
    <property type="match status" value="1"/>
</dbReference>
<evidence type="ECO:0000256" key="11">
    <source>
        <dbReference type="ARBA" id="ARBA00023160"/>
    </source>
</evidence>
<dbReference type="OrthoDB" id="10260134at2759"/>
<name>A0A200QZT3_MACCD</name>
<dbReference type="EMBL" id="MVGT01000727">
    <property type="protein sequence ID" value="OVA15952.1"/>
    <property type="molecule type" value="Genomic_DNA"/>
</dbReference>
<dbReference type="GO" id="GO:0016717">
    <property type="term" value="F:oxidoreductase activity, acting on paired donors, with oxidation of a pair of donors resulting in the reduction of molecular oxygen to two molecules of water"/>
    <property type="evidence" value="ECO:0007669"/>
    <property type="project" value="InterPro"/>
</dbReference>
<keyword evidence="7" id="KW-1133">Transmembrane helix</keyword>
<dbReference type="InterPro" id="IPR015876">
    <property type="entry name" value="Acyl-CoA_DS"/>
</dbReference>
<evidence type="ECO:0000256" key="5">
    <source>
        <dbReference type="ARBA" id="ARBA00022692"/>
    </source>
</evidence>